<dbReference type="RefSeq" id="WP_175453400.1">
    <property type="nucleotide sequence ID" value="NZ_FMVT01000014.1"/>
</dbReference>
<proteinExistence type="predicted"/>
<gene>
    <name evidence="1" type="ORF">SAMN05660710_03335</name>
</gene>
<keyword evidence="2" id="KW-1185">Reference proteome</keyword>
<protein>
    <submittedName>
        <fullName evidence="1">Uncharacterized protein</fullName>
    </submittedName>
</protein>
<evidence type="ECO:0000313" key="1">
    <source>
        <dbReference type="EMBL" id="SCY89972.1"/>
    </source>
</evidence>
<reference evidence="1 2" key="1">
    <citation type="submission" date="2016-10" db="EMBL/GenBank/DDBJ databases">
        <authorList>
            <person name="de Groot N.N."/>
        </authorList>
    </citation>
    <scope>NUCLEOTIDE SEQUENCE [LARGE SCALE GENOMIC DNA]</scope>
    <source>
        <strain evidence="1 2">CGMCC 1.8925</strain>
    </source>
</reference>
<name>A0A1G5JNH2_9RHOB</name>
<dbReference type="AlphaFoldDB" id="A0A1G5JNH2"/>
<dbReference type="EMBL" id="FMVT01000014">
    <property type="protein sequence ID" value="SCY89972.1"/>
    <property type="molecule type" value="Genomic_DNA"/>
</dbReference>
<evidence type="ECO:0000313" key="2">
    <source>
        <dbReference type="Proteomes" id="UP000199502"/>
    </source>
</evidence>
<accession>A0A1G5JNH2</accession>
<dbReference type="Proteomes" id="UP000199502">
    <property type="component" value="Unassembled WGS sequence"/>
</dbReference>
<organism evidence="1 2">
    <name type="scientific">Paracoccus tibetensis</name>
    <dbReference type="NCBI Taxonomy" id="336292"/>
    <lineage>
        <taxon>Bacteria</taxon>
        <taxon>Pseudomonadati</taxon>
        <taxon>Pseudomonadota</taxon>
        <taxon>Alphaproteobacteria</taxon>
        <taxon>Rhodobacterales</taxon>
        <taxon>Paracoccaceae</taxon>
        <taxon>Paracoccus</taxon>
    </lineage>
</organism>
<sequence length="54" mass="6424">MSWHNFETRAHPCALPLPHESEDLAWRYARRHGHEVWEIVDNGRTARERFLGQG</sequence>
<dbReference type="STRING" id="336292.SAMN05660710_03335"/>